<dbReference type="Pfam" id="PF01569">
    <property type="entry name" value="PAP2"/>
    <property type="match status" value="1"/>
</dbReference>
<keyword evidence="1" id="KW-0812">Transmembrane</keyword>
<feature type="transmembrane region" description="Helical" evidence="1">
    <location>
        <begin position="264"/>
        <end position="283"/>
    </location>
</feature>
<dbReference type="PANTHER" id="PTHR14969">
    <property type="entry name" value="SPHINGOSINE-1-PHOSPHATE PHOSPHOHYDROLASE"/>
    <property type="match status" value="1"/>
</dbReference>
<feature type="transmembrane region" description="Helical" evidence="1">
    <location>
        <begin position="110"/>
        <end position="130"/>
    </location>
</feature>
<gene>
    <name evidence="3" type="ORF">QUV98_09490</name>
</gene>
<proteinExistence type="predicted"/>
<feature type="transmembrane region" description="Helical" evidence="1">
    <location>
        <begin position="12"/>
        <end position="30"/>
    </location>
</feature>
<sequence length="302" mass="33770">MDIQIYKKKYCIVIGVILLVLMGIGSIWDYQISQFFYNSSNIFGVFLAGYGQIPALLCMAAIGTLLLRMIDKDKKIKTMLYCCLSLLFNLIAVIGITIGALLYISRMTTLLSLVIAIGIVGIVDVLIYRLSSHASQDTIKKIVIFILLTVLIEVFVVNIVKMTWERPRMRMVSSRHDVSFQPWWVIGNAMKEQLLTLGVASEEFKSFPSGHTANAACAMLLCVLPLLNSHLEGKENLLFFIGVCFTFLVALSRIIMGAHFLTDVVTGMAISLVIQMIMARVIFKNYSKDKVDCNGDIGIRYK</sequence>
<feature type="domain" description="Phosphatidic acid phosphatase type 2/haloperoxidase" evidence="2">
    <location>
        <begin position="142"/>
        <end position="279"/>
    </location>
</feature>
<reference evidence="3 4" key="2">
    <citation type="submission" date="2023-06" db="EMBL/GenBank/DDBJ databases">
        <authorList>
            <person name="Zeman M."/>
            <person name="Kubasova T."/>
            <person name="Jahodarova E."/>
            <person name="Nykrynova M."/>
            <person name="Rychlik I."/>
        </authorList>
    </citation>
    <scope>NUCLEOTIDE SEQUENCE [LARGE SCALE GENOMIC DNA]</scope>
    <source>
        <strain evidence="3 4">ET341</strain>
    </source>
</reference>
<keyword evidence="1" id="KW-0472">Membrane</keyword>
<dbReference type="CDD" id="cd01610">
    <property type="entry name" value="PAP2_like"/>
    <property type="match status" value="1"/>
</dbReference>
<feature type="transmembrane region" description="Helical" evidence="1">
    <location>
        <begin position="211"/>
        <end position="228"/>
    </location>
</feature>
<feature type="transmembrane region" description="Helical" evidence="1">
    <location>
        <begin position="142"/>
        <end position="164"/>
    </location>
</feature>
<evidence type="ECO:0000313" key="3">
    <source>
        <dbReference type="EMBL" id="MDM8196547.1"/>
    </source>
</evidence>
<name>A0ABT7UKQ4_9FIRM</name>
<dbReference type="Proteomes" id="UP001529275">
    <property type="component" value="Unassembled WGS sequence"/>
</dbReference>
<feature type="transmembrane region" description="Helical" evidence="1">
    <location>
        <begin position="237"/>
        <end position="258"/>
    </location>
</feature>
<feature type="transmembrane region" description="Helical" evidence="1">
    <location>
        <begin position="79"/>
        <end position="104"/>
    </location>
</feature>
<comment type="caution">
    <text evidence="3">The sequence shown here is derived from an EMBL/GenBank/DDBJ whole genome shotgun (WGS) entry which is preliminary data.</text>
</comment>
<dbReference type="InterPro" id="IPR000326">
    <property type="entry name" value="PAP2/HPO"/>
</dbReference>
<keyword evidence="1" id="KW-1133">Transmembrane helix</keyword>
<dbReference type="PANTHER" id="PTHR14969:SF13">
    <property type="entry name" value="AT30094P"/>
    <property type="match status" value="1"/>
</dbReference>
<dbReference type="EMBL" id="JAUDCK010000039">
    <property type="protein sequence ID" value="MDM8196547.1"/>
    <property type="molecule type" value="Genomic_DNA"/>
</dbReference>
<dbReference type="InterPro" id="IPR036938">
    <property type="entry name" value="PAP2/HPO_sf"/>
</dbReference>
<organism evidence="3 4">
    <name type="scientific">Massilimicrobiota timonensis</name>
    <dbReference type="NCBI Taxonomy" id="1776392"/>
    <lineage>
        <taxon>Bacteria</taxon>
        <taxon>Bacillati</taxon>
        <taxon>Bacillota</taxon>
        <taxon>Erysipelotrichia</taxon>
        <taxon>Erysipelotrichales</taxon>
        <taxon>Erysipelotrichaceae</taxon>
        <taxon>Massilimicrobiota</taxon>
    </lineage>
</organism>
<accession>A0ABT7UKQ4</accession>
<feature type="transmembrane region" description="Helical" evidence="1">
    <location>
        <begin position="42"/>
        <end position="67"/>
    </location>
</feature>
<dbReference type="SUPFAM" id="SSF48317">
    <property type="entry name" value="Acid phosphatase/Vanadium-dependent haloperoxidase"/>
    <property type="match status" value="1"/>
</dbReference>
<evidence type="ECO:0000256" key="1">
    <source>
        <dbReference type="SAM" id="Phobius"/>
    </source>
</evidence>
<dbReference type="RefSeq" id="WP_289528068.1">
    <property type="nucleotide sequence ID" value="NZ_JAUDCK010000039.1"/>
</dbReference>
<keyword evidence="4" id="KW-1185">Reference proteome</keyword>
<dbReference type="SMART" id="SM00014">
    <property type="entry name" value="acidPPc"/>
    <property type="match status" value="1"/>
</dbReference>
<evidence type="ECO:0000259" key="2">
    <source>
        <dbReference type="SMART" id="SM00014"/>
    </source>
</evidence>
<dbReference type="Gene3D" id="1.20.144.10">
    <property type="entry name" value="Phosphatidic acid phosphatase type 2/haloperoxidase"/>
    <property type="match status" value="1"/>
</dbReference>
<evidence type="ECO:0000313" key="4">
    <source>
        <dbReference type="Proteomes" id="UP001529275"/>
    </source>
</evidence>
<reference evidence="4" key="1">
    <citation type="submission" date="2023-06" db="EMBL/GenBank/DDBJ databases">
        <title>Identification and characterization of horizontal gene transfer across gut microbiota members of farm animals based on homology search.</title>
        <authorList>
            <person name="Zeman M."/>
            <person name="Kubasova T."/>
            <person name="Jahodarova E."/>
            <person name="Nykrynova M."/>
            <person name="Rychlik I."/>
        </authorList>
    </citation>
    <scope>NUCLEOTIDE SEQUENCE [LARGE SCALE GENOMIC DNA]</scope>
    <source>
        <strain evidence="4">ET341</strain>
    </source>
</reference>
<protein>
    <submittedName>
        <fullName evidence="3">Phosphatase PAP2 family protein</fullName>
    </submittedName>
</protein>